<dbReference type="InterPro" id="IPR002893">
    <property type="entry name" value="Znf_MYND"/>
</dbReference>
<dbReference type="Proteomes" id="UP000616885">
    <property type="component" value="Unassembled WGS sequence"/>
</dbReference>
<proteinExistence type="predicted"/>
<dbReference type="PROSITE" id="PS01360">
    <property type="entry name" value="ZF_MYND_1"/>
    <property type="match status" value="1"/>
</dbReference>
<evidence type="ECO:0000256" key="1">
    <source>
        <dbReference type="ARBA" id="ARBA00022723"/>
    </source>
</evidence>
<gene>
    <name evidence="5" type="ORF">IM811_017451</name>
</gene>
<accession>A0A8H7N3W3</accession>
<protein>
    <recommendedName>
        <fullName evidence="4">MYND-type domain-containing protein</fullName>
    </recommendedName>
</protein>
<evidence type="ECO:0000313" key="5">
    <source>
        <dbReference type="EMBL" id="KAF9747946.1"/>
    </source>
</evidence>
<reference evidence="5" key="1">
    <citation type="submission" date="2020-10" db="EMBL/GenBank/DDBJ databases">
        <title>High-Quality Genome Resource of Clonostachys rosea strain S41 by Oxford Nanopore Long-Read Sequencing.</title>
        <authorList>
            <person name="Wang H."/>
        </authorList>
    </citation>
    <scope>NUCLEOTIDE SEQUENCE</scope>
    <source>
        <strain evidence="5">S41</strain>
    </source>
</reference>
<feature type="domain" description="MYND-type" evidence="4">
    <location>
        <begin position="43"/>
        <end position="80"/>
    </location>
</feature>
<name>A0A8H7N3W3_BIOOC</name>
<keyword evidence="1" id="KW-0479">Metal-binding</keyword>
<organism evidence="5 6">
    <name type="scientific">Bionectria ochroleuca</name>
    <name type="common">Gliocladium roseum</name>
    <dbReference type="NCBI Taxonomy" id="29856"/>
    <lineage>
        <taxon>Eukaryota</taxon>
        <taxon>Fungi</taxon>
        <taxon>Dikarya</taxon>
        <taxon>Ascomycota</taxon>
        <taxon>Pezizomycotina</taxon>
        <taxon>Sordariomycetes</taxon>
        <taxon>Hypocreomycetidae</taxon>
        <taxon>Hypocreales</taxon>
        <taxon>Bionectriaceae</taxon>
        <taxon>Clonostachys</taxon>
    </lineage>
</organism>
<evidence type="ECO:0000259" key="4">
    <source>
        <dbReference type="PROSITE" id="PS01360"/>
    </source>
</evidence>
<evidence type="ECO:0000256" key="3">
    <source>
        <dbReference type="ARBA" id="ARBA00022833"/>
    </source>
</evidence>
<dbReference type="EMBL" id="JADCTT010000009">
    <property type="protein sequence ID" value="KAF9747946.1"/>
    <property type="molecule type" value="Genomic_DNA"/>
</dbReference>
<keyword evidence="3" id="KW-0862">Zinc</keyword>
<evidence type="ECO:0000256" key="2">
    <source>
        <dbReference type="ARBA" id="ARBA00022771"/>
    </source>
</evidence>
<evidence type="ECO:0000313" key="6">
    <source>
        <dbReference type="Proteomes" id="UP000616885"/>
    </source>
</evidence>
<dbReference type="AlphaFoldDB" id="A0A8H7N3W3"/>
<keyword evidence="2" id="KW-0863">Zinc-finger</keyword>
<dbReference type="SUPFAM" id="SSF144232">
    <property type="entry name" value="HIT/MYND zinc finger-like"/>
    <property type="match status" value="1"/>
</dbReference>
<comment type="caution">
    <text evidence="5">The sequence shown here is derived from an EMBL/GenBank/DDBJ whole genome shotgun (WGS) entry which is preliminary data.</text>
</comment>
<dbReference type="GO" id="GO:0008270">
    <property type="term" value="F:zinc ion binding"/>
    <property type="evidence" value="ECO:0007669"/>
    <property type="project" value="UniProtKB-KW"/>
</dbReference>
<sequence length="389" mass="44102">MPSIELNLTFLTITAVASSRRSPPHSAMPFSLNNTPGLKPKACPICSSETGLIRCVSCEVLDYCGSRHEISHKQHHYPTCILIKYTRIALDNEERKIRTQFEDDDVNPLDTSAEYFPSLRNAHPYLATRLRLVNLLLDHFGATGGYTHVVRGALDHTLDMIRLDPSDKLYISNIIPALYIRLGMDQEAYNFLDWWFATSNGPFSQWTSMDLPFLDPDYRRKDILAPLEDSWEAVGSFSLNQWVAVLLIKMKVLLDLRAMQNARRAFHGVIPTELVDIIRMKLSVNSAASQNGVAQADFEETASMIATIKKEVWELYHAITDYNPHIWSMMSEVKIMSMTNRHFDNIRASFQPGSHLEGCIALRYNFPAWAETPGAVQAIEYLNMAQSTS</sequence>